<keyword evidence="9" id="KW-1185">Reference proteome</keyword>
<comment type="similarity">
    <text evidence="2">Belongs to the drug/metabolite transporter (DMT) superfamily. 10 TMS drug/metabolite exporter (DME) (TC 2.A.7.3) family.</text>
</comment>
<evidence type="ECO:0000256" key="5">
    <source>
        <dbReference type="ARBA" id="ARBA00023136"/>
    </source>
</evidence>
<dbReference type="AlphaFoldDB" id="A0A0N7M137"/>
<evidence type="ECO:0000313" key="9">
    <source>
        <dbReference type="Proteomes" id="UP000052022"/>
    </source>
</evidence>
<comment type="subcellular location">
    <subcellularLocation>
        <location evidence="1">Membrane</location>
        <topology evidence="1">Multi-pass membrane protein</topology>
    </subcellularLocation>
</comment>
<protein>
    <submittedName>
        <fullName evidence="8">Carboxylate/amino acid/amine transporter</fullName>
    </submittedName>
</protein>
<feature type="transmembrane region" description="Helical" evidence="6">
    <location>
        <begin position="145"/>
        <end position="166"/>
    </location>
</feature>
<dbReference type="PANTHER" id="PTHR22911">
    <property type="entry name" value="ACYL-MALONYL CONDENSING ENZYME-RELATED"/>
    <property type="match status" value="1"/>
</dbReference>
<feature type="transmembrane region" description="Helical" evidence="6">
    <location>
        <begin position="93"/>
        <end position="115"/>
    </location>
</feature>
<evidence type="ECO:0000256" key="1">
    <source>
        <dbReference type="ARBA" id="ARBA00004141"/>
    </source>
</evidence>
<evidence type="ECO:0000256" key="6">
    <source>
        <dbReference type="SAM" id="Phobius"/>
    </source>
</evidence>
<evidence type="ECO:0000259" key="7">
    <source>
        <dbReference type="Pfam" id="PF00892"/>
    </source>
</evidence>
<dbReference type="SUPFAM" id="SSF103481">
    <property type="entry name" value="Multidrug resistance efflux transporter EmrE"/>
    <property type="match status" value="2"/>
</dbReference>
<organism evidence="8 9">
    <name type="scientific">Tritonibacter multivorans</name>
    <dbReference type="NCBI Taxonomy" id="928856"/>
    <lineage>
        <taxon>Bacteria</taxon>
        <taxon>Pseudomonadati</taxon>
        <taxon>Pseudomonadota</taxon>
        <taxon>Alphaproteobacteria</taxon>
        <taxon>Rhodobacterales</taxon>
        <taxon>Paracoccaceae</taxon>
        <taxon>Tritonibacter</taxon>
    </lineage>
</organism>
<sequence length="289" mass="31132">MTDLTRGALWMIGAILSFTTMAIAGREAMAGYDTFELMSYRSMVGVLVVCVVLSLTKSWRKVKTDRLGLHLLRNGAHFTGQNLWFLGISLAPLAQVITLEFTSPIWLILLAPLFLGERLTPARMVAVALAFVGVVLVARPDTATLNLGTLAAAACAIFFAITNIATKRLTKHEETASILLWLTTMQLVFGLVMAGWDGEMEPLKWAYALPLLMVGLAGLSAHYCLTTALSLAPAATIIPIDFARLPLVALLGLVLYGEPINMGLILGGSMILAGNYINIVSSRQQVRAS</sequence>
<keyword evidence="5 6" id="KW-0472">Membrane</keyword>
<dbReference type="InterPro" id="IPR000620">
    <property type="entry name" value="EamA_dom"/>
</dbReference>
<feature type="domain" description="EamA" evidence="7">
    <location>
        <begin position="147"/>
        <end position="277"/>
    </location>
</feature>
<keyword evidence="3 6" id="KW-0812">Transmembrane</keyword>
<feature type="transmembrane region" description="Helical" evidence="6">
    <location>
        <begin position="208"/>
        <end position="225"/>
    </location>
</feature>
<evidence type="ECO:0000256" key="2">
    <source>
        <dbReference type="ARBA" id="ARBA00009853"/>
    </source>
</evidence>
<feature type="transmembrane region" description="Helical" evidence="6">
    <location>
        <begin position="262"/>
        <end position="280"/>
    </location>
</feature>
<accession>A0A0N7M137</accession>
<evidence type="ECO:0000313" key="8">
    <source>
        <dbReference type="EMBL" id="CUH82177.1"/>
    </source>
</evidence>
<dbReference type="InterPro" id="IPR037185">
    <property type="entry name" value="EmrE-like"/>
</dbReference>
<reference evidence="8 9" key="1">
    <citation type="submission" date="2015-09" db="EMBL/GenBank/DDBJ databases">
        <authorList>
            <consortium name="Swine Surveillance"/>
        </authorList>
    </citation>
    <scope>NUCLEOTIDE SEQUENCE [LARGE SCALE GENOMIC DNA]</scope>
    <source>
        <strain evidence="8 9">CECT 7557</strain>
    </source>
</reference>
<dbReference type="RefSeq" id="WP_058291766.1">
    <property type="nucleotide sequence ID" value="NZ_CYSD01000043.1"/>
</dbReference>
<name>A0A0N7M137_9RHOB</name>
<dbReference type="EMBL" id="CYSD01000043">
    <property type="protein sequence ID" value="CUH82177.1"/>
    <property type="molecule type" value="Genomic_DNA"/>
</dbReference>
<dbReference type="Proteomes" id="UP000052022">
    <property type="component" value="Unassembled WGS sequence"/>
</dbReference>
<dbReference type="Pfam" id="PF00892">
    <property type="entry name" value="EamA"/>
    <property type="match status" value="2"/>
</dbReference>
<evidence type="ECO:0000256" key="3">
    <source>
        <dbReference type="ARBA" id="ARBA00022692"/>
    </source>
</evidence>
<proteinExistence type="inferred from homology"/>
<keyword evidence="4 6" id="KW-1133">Transmembrane helix</keyword>
<feature type="domain" description="EamA" evidence="7">
    <location>
        <begin position="6"/>
        <end position="138"/>
    </location>
</feature>
<gene>
    <name evidence="8" type="ORF">TRM7557_03795</name>
</gene>
<dbReference type="GO" id="GO:0016020">
    <property type="term" value="C:membrane"/>
    <property type="evidence" value="ECO:0007669"/>
    <property type="project" value="UniProtKB-SubCell"/>
</dbReference>
<dbReference type="PANTHER" id="PTHR22911:SF6">
    <property type="entry name" value="SOLUTE CARRIER FAMILY 35 MEMBER G1"/>
    <property type="match status" value="1"/>
</dbReference>
<evidence type="ECO:0000256" key="4">
    <source>
        <dbReference type="ARBA" id="ARBA00022989"/>
    </source>
</evidence>
<feature type="transmembrane region" description="Helical" evidence="6">
    <location>
        <begin position="37"/>
        <end position="55"/>
    </location>
</feature>
<dbReference type="STRING" id="928856.SAMN04488049_105141"/>
<dbReference type="OrthoDB" id="9810329at2"/>
<feature type="transmembrane region" description="Helical" evidence="6">
    <location>
        <begin position="7"/>
        <end position="25"/>
    </location>
</feature>
<feature type="transmembrane region" description="Helical" evidence="6">
    <location>
        <begin position="122"/>
        <end position="139"/>
    </location>
</feature>
<feature type="transmembrane region" description="Helical" evidence="6">
    <location>
        <begin position="178"/>
        <end position="196"/>
    </location>
</feature>